<evidence type="ECO:0008006" key="9">
    <source>
        <dbReference type="Google" id="ProtNLM"/>
    </source>
</evidence>
<feature type="compositionally biased region" description="Basic and acidic residues" evidence="5">
    <location>
        <begin position="391"/>
        <end position="402"/>
    </location>
</feature>
<proteinExistence type="predicted"/>
<reference evidence="7 8" key="1">
    <citation type="journal article" date="2015" name="Fungal Genet. Biol.">
        <title>Evolution of novel wood decay mechanisms in Agaricales revealed by the genome sequences of Fistulina hepatica and Cylindrobasidium torrendii.</title>
        <authorList>
            <person name="Floudas D."/>
            <person name="Held B.W."/>
            <person name="Riley R."/>
            <person name="Nagy L.G."/>
            <person name="Koehler G."/>
            <person name="Ransdell A.S."/>
            <person name="Younus H."/>
            <person name="Chow J."/>
            <person name="Chiniquy J."/>
            <person name="Lipzen A."/>
            <person name="Tritt A."/>
            <person name="Sun H."/>
            <person name="Haridas S."/>
            <person name="LaButti K."/>
            <person name="Ohm R.A."/>
            <person name="Kues U."/>
            <person name="Blanchette R.A."/>
            <person name="Grigoriev I.V."/>
            <person name="Minto R.E."/>
            <person name="Hibbett D.S."/>
        </authorList>
    </citation>
    <scope>NUCLEOTIDE SEQUENCE [LARGE SCALE GENOMIC DNA]</scope>
    <source>
        <strain evidence="7 8">ATCC 64428</strain>
    </source>
</reference>
<keyword evidence="4 6" id="KW-0472">Membrane</keyword>
<dbReference type="PANTHER" id="PTHR23112:SF37">
    <property type="entry name" value="G PROTEIN-COUPLED RECEPTOR GPR1"/>
    <property type="match status" value="1"/>
</dbReference>
<evidence type="ECO:0000256" key="1">
    <source>
        <dbReference type="ARBA" id="ARBA00004141"/>
    </source>
</evidence>
<sequence length="428" mass="47864">DSWERYCSGNSTITCLTRGESMGLLITTEAGLISLLSIVSVFIFIFYNLRQYVKSSRSRRLWNVIEEPLDIFIISLFSCDILQALGAVFDIRWVSSGVVKSGAYCTAQGVIQQIGETGVALATLASLLRSNPRIRPTHTQQIIALTTFFTFWSGRSIPLSYAYAIVSLQWIFLFLIVLIPNYRFRDANYQTPTPYWCWIGSKYLVFRIMGEYLWLWLTLFGSIVAYFPLLLWSRGNLTNGVDGRWHFSFHRPKDSDQMSIARQRPKKLSMTAIAYPLVYSVLVLPLSVARWVGFSRTDNDPNSDSCTSRPSNDGVPPWATIFAVTLFGLSGAANAALLLRTRPNSILFGRGARGERSTGSANVESTEPNGHRLGRLPSRDDDSDFQIGHATAEHESYGKKSDSLTQDLGTNGQGEEHNGDFPVDSIFN</sequence>
<evidence type="ECO:0000256" key="6">
    <source>
        <dbReference type="SAM" id="Phobius"/>
    </source>
</evidence>
<feature type="transmembrane region" description="Helical" evidence="6">
    <location>
        <begin position="213"/>
        <end position="232"/>
    </location>
</feature>
<evidence type="ECO:0000256" key="5">
    <source>
        <dbReference type="SAM" id="MobiDB-lite"/>
    </source>
</evidence>
<dbReference type="OrthoDB" id="100006at2759"/>
<keyword evidence="2 6" id="KW-0812">Transmembrane</keyword>
<feature type="non-terminal residue" evidence="7">
    <location>
        <position position="1"/>
    </location>
</feature>
<keyword evidence="8" id="KW-1185">Reference proteome</keyword>
<evidence type="ECO:0000256" key="3">
    <source>
        <dbReference type="ARBA" id="ARBA00022989"/>
    </source>
</evidence>
<dbReference type="GO" id="GO:0007189">
    <property type="term" value="P:adenylate cyclase-activating G protein-coupled receptor signaling pathway"/>
    <property type="evidence" value="ECO:0007669"/>
    <property type="project" value="TreeGrafter"/>
</dbReference>
<evidence type="ECO:0000256" key="4">
    <source>
        <dbReference type="ARBA" id="ARBA00023136"/>
    </source>
</evidence>
<feature type="region of interest" description="Disordered" evidence="5">
    <location>
        <begin position="349"/>
        <end position="428"/>
    </location>
</feature>
<dbReference type="Gene3D" id="1.20.1070.10">
    <property type="entry name" value="Rhodopsin 7-helix transmembrane proteins"/>
    <property type="match status" value="1"/>
</dbReference>
<dbReference type="GO" id="GO:0004930">
    <property type="term" value="F:G protein-coupled receptor activity"/>
    <property type="evidence" value="ECO:0007669"/>
    <property type="project" value="TreeGrafter"/>
</dbReference>
<evidence type="ECO:0000256" key="2">
    <source>
        <dbReference type="ARBA" id="ARBA00022692"/>
    </source>
</evidence>
<feature type="transmembrane region" description="Helical" evidence="6">
    <location>
        <begin position="30"/>
        <end position="49"/>
    </location>
</feature>
<evidence type="ECO:0000313" key="7">
    <source>
        <dbReference type="EMBL" id="KIY44568.1"/>
    </source>
</evidence>
<dbReference type="AlphaFoldDB" id="A0A0D7A185"/>
<dbReference type="Proteomes" id="UP000054144">
    <property type="component" value="Unassembled WGS sequence"/>
</dbReference>
<comment type="subcellular location">
    <subcellularLocation>
        <location evidence="1">Membrane</location>
        <topology evidence="1">Multi-pass membrane protein</topology>
    </subcellularLocation>
</comment>
<keyword evidence="3 6" id="KW-1133">Transmembrane helix</keyword>
<gene>
    <name evidence="7" type="ORF">FISHEDRAFT_51194</name>
</gene>
<accession>A0A0D7A185</accession>
<feature type="transmembrane region" description="Helical" evidence="6">
    <location>
        <begin position="318"/>
        <end position="339"/>
    </location>
</feature>
<dbReference type="GO" id="GO:0005886">
    <property type="term" value="C:plasma membrane"/>
    <property type="evidence" value="ECO:0007669"/>
    <property type="project" value="TreeGrafter"/>
</dbReference>
<name>A0A0D7A185_9AGAR</name>
<feature type="transmembrane region" description="Helical" evidence="6">
    <location>
        <begin position="161"/>
        <end position="179"/>
    </location>
</feature>
<feature type="transmembrane region" description="Helical" evidence="6">
    <location>
        <begin position="272"/>
        <end position="292"/>
    </location>
</feature>
<organism evidence="7 8">
    <name type="scientific">Fistulina hepatica ATCC 64428</name>
    <dbReference type="NCBI Taxonomy" id="1128425"/>
    <lineage>
        <taxon>Eukaryota</taxon>
        <taxon>Fungi</taxon>
        <taxon>Dikarya</taxon>
        <taxon>Basidiomycota</taxon>
        <taxon>Agaricomycotina</taxon>
        <taxon>Agaricomycetes</taxon>
        <taxon>Agaricomycetidae</taxon>
        <taxon>Agaricales</taxon>
        <taxon>Fistulinaceae</taxon>
        <taxon>Fistulina</taxon>
    </lineage>
</organism>
<protein>
    <recommendedName>
        <fullName evidence="9">Glucose receptor Git3 N-terminal domain-containing protein</fullName>
    </recommendedName>
</protein>
<evidence type="ECO:0000313" key="8">
    <source>
        <dbReference type="Proteomes" id="UP000054144"/>
    </source>
</evidence>
<dbReference type="EMBL" id="KN882089">
    <property type="protein sequence ID" value="KIY44568.1"/>
    <property type="molecule type" value="Genomic_DNA"/>
</dbReference>
<feature type="compositionally biased region" description="Polar residues" evidence="5">
    <location>
        <begin position="357"/>
        <end position="368"/>
    </location>
</feature>
<dbReference type="PANTHER" id="PTHR23112">
    <property type="entry name" value="G PROTEIN-COUPLED RECEPTOR 157-RELATED"/>
    <property type="match status" value="1"/>
</dbReference>